<dbReference type="InterPro" id="IPR012341">
    <property type="entry name" value="6hp_glycosidase-like_sf"/>
</dbReference>
<evidence type="ECO:0000256" key="10">
    <source>
        <dbReference type="ARBA" id="ARBA00022968"/>
    </source>
</evidence>
<reference evidence="23" key="1">
    <citation type="submission" date="2020-05" db="UniProtKB">
        <authorList>
            <consortium name="EnsemblMetazoa"/>
        </authorList>
    </citation>
    <scope>IDENTIFICATION</scope>
    <source>
        <strain evidence="23">TTRI</strain>
    </source>
</reference>
<evidence type="ECO:0000256" key="12">
    <source>
        <dbReference type="ARBA" id="ARBA00023136"/>
    </source>
</evidence>
<dbReference type="PANTHER" id="PTHR11742">
    <property type="entry name" value="MANNOSYL-OLIGOSACCHARIDE ALPHA-1,2-MANNOSIDASE-RELATED"/>
    <property type="match status" value="1"/>
</dbReference>
<evidence type="ECO:0000256" key="4">
    <source>
        <dbReference type="ARBA" id="ARBA00007658"/>
    </source>
</evidence>
<dbReference type="Pfam" id="PF01532">
    <property type="entry name" value="Glyco_hydro_47"/>
    <property type="match status" value="1"/>
</dbReference>
<keyword evidence="24" id="KW-1185">Reference proteome</keyword>
<feature type="transmembrane region" description="Helical" evidence="22">
    <location>
        <begin position="49"/>
        <end position="70"/>
    </location>
</feature>
<keyword evidence="7 21" id="KW-0378">Hydrolase</keyword>
<dbReference type="GO" id="GO:0005789">
    <property type="term" value="C:endoplasmic reticulum membrane"/>
    <property type="evidence" value="ECO:0007669"/>
    <property type="project" value="UniProtKB-SubCell"/>
</dbReference>
<dbReference type="GO" id="GO:0034976">
    <property type="term" value="P:response to endoplasmic reticulum stress"/>
    <property type="evidence" value="ECO:0007669"/>
    <property type="project" value="UniProtKB-ARBA"/>
</dbReference>
<evidence type="ECO:0000256" key="17">
    <source>
        <dbReference type="ARBA" id="ARBA00053655"/>
    </source>
</evidence>
<feature type="binding site" evidence="19">
    <location>
        <position position="663"/>
    </location>
    <ligand>
        <name>Ca(2+)</name>
        <dbReference type="ChEBI" id="CHEBI:29108"/>
    </ligand>
</feature>
<comment type="similarity">
    <text evidence="4 21">Belongs to the glycosyl hydrolase 47 family.</text>
</comment>
<keyword evidence="12 22" id="KW-0472">Membrane</keyword>
<evidence type="ECO:0000256" key="16">
    <source>
        <dbReference type="ARBA" id="ARBA00048605"/>
    </source>
</evidence>
<evidence type="ECO:0000256" key="15">
    <source>
        <dbReference type="ARBA" id="ARBA00047669"/>
    </source>
</evidence>
<comment type="catalytic activity">
    <reaction evidence="15">
        <text>N(4)-(alpha-D-Man-(1-&gt;2)-alpha-D-Man-(1-&gt;2)-alpha-D-Man-(1-&gt;3)-[alpha-D-Man-(1-&gt;3)-[alpha-D-Man-(1-&gt;2)-alpha-D-Man-(1-&gt;6)]-alpha-D-Man-(1-&gt;6)]-beta-D-Man-(1-&gt;4)-beta-D-GlcNAc-(1-&gt;4)-beta-D-GlcNAc)-L-asparaginyl-[protein] (N-glucan mannose isomer 8A1,2,3B1,3) + 3 H2O = N(4)-(alpha-D-Man-(1-&gt;3)-[alpha-D-Man-(1-&gt;3)-[alpha-D-Man-(1-&gt;6)]-alpha-D-Man-(1-&gt;6)]-beta-D-Man-(1-&gt;4)-beta-D-GlcNAc-(1-&gt;4)-beta-D-GlcNAc)-L-asparaginyl-[protein] (N-glucan mannose isomer 5A1,2) + 3 beta-D-mannose</text>
        <dbReference type="Rhea" id="RHEA:56028"/>
        <dbReference type="Rhea" id="RHEA-COMP:14358"/>
        <dbReference type="Rhea" id="RHEA-COMP:14367"/>
        <dbReference type="ChEBI" id="CHEBI:15377"/>
        <dbReference type="ChEBI" id="CHEBI:28563"/>
        <dbReference type="ChEBI" id="CHEBI:59087"/>
        <dbReference type="ChEBI" id="CHEBI:60628"/>
        <dbReference type="EC" id="3.2.1.113"/>
    </reaction>
</comment>
<name>A0A1A9V3E6_GLOAU</name>
<keyword evidence="11 22" id="KW-1133">Transmembrane helix</keyword>
<keyword evidence="14 21" id="KW-0326">Glycosidase</keyword>
<evidence type="ECO:0000256" key="2">
    <source>
        <dbReference type="ARBA" id="ARBA00004648"/>
    </source>
</evidence>
<dbReference type="GO" id="GO:0010498">
    <property type="term" value="P:proteasomal protein catabolic process"/>
    <property type="evidence" value="ECO:0007669"/>
    <property type="project" value="UniProtKB-ARBA"/>
</dbReference>
<evidence type="ECO:0000256" key="19">
    <source>
        <dbReference type="PIRSR" id="PIRSR601382-2"/>
    </source>
</evidence>
<evidence type="ECO:0000313" key="23">
    <source>
        <dbReference type="EnsemblMetazoa" id="GAUT024425-PA"/>
    </source>
</evidence>
<comment type="subcellular location">
    <subcellularLocation>
        <location evidence="2">Endoplasmic reticulum membrane</location>
        <topology evidence="2">Single-pass type II membrane protein</topology>
    </subcellularLocation>
</comment>
<dbReference type="GO" id="GO:0005975">
    <property type="term" value="P:carbohydrate metabolic process"/>
    <property type="evidence" value="ECO:0007669"/>
    <property type="project" value="InterPro"/>
</dbReference>
<comment type="function">
    <text evidence="17">Involved in glycoprotein quality control targeting of misfolded glycoproteins for degradation. It primarily trims a single alpha-1,2-linked mannose residue from Man(9)GlcNAc(2) to produce Man(8)GlcNAc(2), but at high enzyme concentrations, as found in the ER quality control compartment (ERQC), it further trims the carbohydrates to Man(5-6)GlcNAc(2).</text>
</comment>
<dbReference type="GO" id="GO:0005509">
    <property type="term" value="F:calcium ion binding"/>
    <property type="evidence" value="ECO:0007669"/>
    <property type="project" value="InterPro"/>
</dbReference>
<feature type="active site" evidence="18">
    <location>
        <position position="438"/>
    </location>
</feature>
<dbReference type="PANTHER" id="PTHR11742:SF55">
    <property type="entry name" value="ENDOPLASMIC RETICULUM MANNOSYL-OLIGOSACCHARIDE 1,2-ALPHA-MANNOSIDASE"/>
    <property type="match status" value="1"/>
</dbReference>
<evidence type="ECO:0000256" key="18">
    <source>
        <dbReference type="PIRSR" id="PIRSR601382-1"/>
    </source>
</evidence>
<evidence type="ECO:0000256" key="20">
    <source>
        <dbReference type="PIRSR" id="PIRSR601382-3"/>
    </source>
</evidence>
<evidence type="ECO:0000256" key="1">
    <source>
        <dbReference type="ARBA" id="ARBA00001913"/>
    </source>
</evidence>
<dbReference type="EC" id="3.2.1.-" evidence="21"/>
<dbReference type="Proteomes" id="UP000078200">
    <property type="component" value="Unassembled WGS sequence"/>
</dbReference>
<evidence type="ECO:0000256" key="7">
    <source>
        <dbReference type="ARBA" id="ARBA00022801"/>
    </source>
</evidence>
<dbReference type="InterPro" id="IPR001382">
    <property type="entry name" value="Glyco_hydro_47"/>
</dbReference>
<keyword evidence="9 19" id="KW-0106">Calcium</keyword>
<proteinExistence type="inferred from homology"/>
<protein>
    <recommendedName>
        <fullName evidence="21">alpha-1,2-Mannosidase</fullName>
        <ecNumber evidence="21">3.2.1.-</ecNumber>
    </recommendedName>
</protein>
<evidence type="ECO:0000256" key="5">
    <source>
        <dbReference type="ARBA" id="ARBA00022692"/>
    </source>
</evidence>
<dbReference type="SUPFAM" id="SSF48225">
    <property type="entry name" value="Seven-hairpin glycosidases"/>
    <property type="match status" value="1"/>
</dbReference>
<keyword evidence="10" id="KW-0735">Signal-anchor</keyword>
<evidence type="ECO:0000256" key="22">
    <source>
        <dbReference type="SAM" id="Phobius"/>
    </source>
</evidence>
<feature type="active site" evidence="18">
    <location>
        <position position="575"/>
    </location>
</feature>
<organism evidence="23 24">
    <name type="scientific">Glossina austeni</name>
    <name type="common">Savannah tsetse fly</name>
    <dbReference type="NCBI Taxonomy" id="7395"/>
    <lineage>
        <taxon>Eukaryota</taxon>
        <taxon>Metazoa</taxon>
        <taxon>Ecdysozoa</taxon>
        <taxon>Arthropoda</taxon>
        <taxon>Hexapoda</taxon>
        <taxon>Insecta</taxon>
        <taxon>Pterygota</taxon>
        <taxon>Neoptera</taxon>
        <taxon>Endopterygota</taxon>
        <taxon>Diptera</taxon>
        <taxon>Brachycera</taxon>
        <taxon>Muscomorpha</taxon>
        <taxon>Hippoboscoidea</taxon>
        <taxon>Glossinidae</taxon>
        <taxon>Glossina</taxon>
    </lineage>
</organism>
<comment type="cofactor">
    <cofactor evidence="1 19">
        <name>Ca(2+)</name>
        <dbReference type="ChEBI" id="CHEBI:29108"/>
    </cofactor>
</comment>
<evidence type="ECO:0000256" key="11">
    <source>
        <dbReference type="ARBA" id="ARBA00022989"/>
    </source>
</evidence>
<keyword evidence="6 19" id="KW-0479">Metal-binding</keyword>
<keyword evidence="8" id="KW-0256">Endoplasmic reticulum</keyword>
<dbReference type="AlphaFoldDB" id="A0A1A9V3E6"/>
<evidence type="ECO:0000256" key="6">
    <source>
        <dbReference type="ARBA" id="ARBA00022723"/>
    </source>
</evidence>
<sequence length="673" mass="77124">MLERSDHITLSLPVTGVSNNEDIAHGTIIPARKSLRRSWNQLPRCQRNLIILGISAMFITLLFLLPTQLLNKSVKQNALSGDDLGHYKDLGNILLSNRVEDIATKSLLNDPQNTGVNSEALQDIPEQNILPAPEPQHQLSLQQPAQQLDLSKNIENINENNIESNKEDVTRVESLENDRAEIELAIQDPNLLPGSKGITIEEFLERIDVINLPQKQHFHGARNERQVAVVNAFKHAWDNYRKYAWGHDNLKPISETFYDWFGLGLTIVDALDTLYIMGLEDEFADARKWISESLNFNINRDVNLFEVTIRVLGGLLSTYHLSADKIFLKKSIELTNRLLPSFLTLSGIPYSDVNLATLTAHAPKWEPDSSTSEVTSLQMEFRDISRLTNVSLYERVVQRVNEKVHILEKNKGLVPIFINADTGNFRKFATISLGARGDSYYEYLLKQWIQTGRKENDFLLTDYLTSIDGIFSKLLKRTPKDNHVYIGELIDGKNFKPKMDHLTCYLPGALLLGHHFGLPDSHMLLARDLLDTCYQTYMKQPTKLAPEISYFAVGANEDLDIYVKPNDAHNLLRPEFIESLYYFYALTGNHTYQDMGWIIFQAFERHAKVTHGYTSIGNVKNIFNTRLRDLMETFWLGETLKYFYLLFSDNPKEIDLEKWVFNTEAHPLPIRKN</sequence>
<evidence type="ECO:0000256" key="21">
    <source>
        <dbReference type="RuleBase" id="RU361193"/>
    </source>
</evidence>
<comment type="pathway">
    <text evidence="3">Protein modification; protein glycosylation.</text>
</comment>
<dbReference type="Gene3D" id="1.50.10.10">
    <property type="match status" value="1"/>
</dbReference>
<comment type="catalytic activity">
    <reaction evidence="16">
        <text>N(4)-(alpha-D-Man-(1-&gt;2)-alpha-D-Man-(1-&gt;2)-alpha-D-Man-(1-&gt;3)-[alpha-D-Man-(1-&gt;2)-alpha-D-Man-(1-&gt;3)-[alpha-D-Man-(1-&gt;2)-alpha-D-Man-(1-&gt;6)]-alpha-D-Man-(1-&gt;6)]-beta-D-Man-(1-&gt;4)-beta-D-GlcNAc-(1-&gt;4)-beta-D-GlcNAc)-L-asparaginyl-[protein] (N-glucan mannose isomer 9A1,2,3B1,2,3) + 4 H2O = N(4)-(alpha-D-Man-(1-&gt;3)-[alpha-D-Man-(1-&gt;3)-[alpha-D-Man-(1-&gt;6)]-alpha-D-Man-(1-&gt;6)]-beta-D-Man-(1-&gt;4)-beta-D-GlcNAc-(1-&gt;4)-beta-D-GlcNAc)-L-asparaginyl-[protein] (N-glucan mannose isomer 5A1,2) + 4 beta-D-mannose</text>
        <dbReference type="Rhea" id="RHEA:56008"/>
        <dbReference type="Rhea" id="RHEA-COMP:14356"/>
        <dbReference type="Rhea" id="RHEA-COMP:14367"/>
        <dbReference type="ChEBI" id="CHEBI:15377"/>
        <dbReference type="ChEBI" id="CHEBI:28563"/>
        <dbReference type="ChEBI" id="CHEBI:59087"/>
        <dbReference type="ChEBI" id="CHEBI:139493"/>
        <dbReference type="EC" id="3.2.1.113"/>
    </reaction>
</comment>
<dbReference type="GO" id="GO:0004571">
    <property type="term" value="F:mannosyl-oligosaccharide 1,2-alpha-mannosidase activity"/>
    <property type="evidence" value="ECO:0007669"/>
    <property type="project" value="UniProtKB-EC"/>
</dbReference>
<feature type="disulfide bond" evidence="20">
    <location>
        <begin position="504"/>
        <end position="533"/>
    </location>
</feature>
<dbReference type="VEuPathDB" id="VectorBase:GAUT024425"/>
<evidence type="ECO:0000256" key="13">
    <source>
        <dbReference type="ARBA" id="ARBA00023157"/>
    </source>
</evidence>
<keyword evidence="5 22" id="KW-0812">Transmembrane</keyword>
<accession>A0A1A9V3E6</accession>
<dbReference type="EnsemblMetazoa" id="GAUT024425-RA">
    <property type="protein sequence ID" value="GAUT024425-PA"/>
    <property type="gene ID" value="GAUT024425"/>
</dbReference>
<keyword evidence="13 20" id="KW-1015">Disulfide bond</keyword>
<evidence type="ECO:0000256" key="8">
    <source>
        <dbReference type="ARBA" id="ARBA00022824"/>
    </source>
</evidence>
<dbReference type="STRING" id="7395.A0A1A9V3E6"/>
<evidence type="ECO:0000313" key="24">
    <source>
        <dbReference type="Proteomes" id="UP000078200"/>
    </source>
</evidence>
<dbReference type="InterPro" id="IPR036026">
    <property type="entry name" value="Seven-hairpin_glycosidases"/>
</dbReference>
<evidence type="ECO:0000256" key="14">
    <source>
        <dbReference type="ARBA" id="ARBA00023295"/>
    </source>
</evidence>
<evidence type="ECO:0000256" key="3">
    <source>
        <dbReference type="ARBA" id="ARBA00004922"/>
    </source>
</evidence>
<feature type="active site" description="Proton donor" evidence="18">
    <location>
        <position position="547"/>
    </location>
</feature>
<dbReference type="PRINTS" id="PR00747">
    <property type="entry name" value="GLYHDRLASE47"/>
</dbReference>
<evidence type="ECO:0000256" key="9">
    <source>
        <dbReference type="ARBA" id="ARBA00022837"/>
    </source>
</evidence>
<dbReference type="FunFam" id="1.50.10.10:FF:000010">
    <property type="entry name" value="alpha-1,2-Mannosidase"/>
    <property type="match status" value="1"/>
</dbReference>
<dbReference type="InterPro" id="IPR050749">
    <property type="entry name" value="Glycosyl_Hydrolase_47"/>
</dbReference>
<feature type="active site" description="Proton donor" evidence="18">
    <location>
        <position position="306"/>
    </location>
</feature>